<organism evidence="2 3">
    <name type="scientific">Leptospira koniambonensis</name>
    <dbReference type="NCBI Taxonomy" id="2484950"/>
    <lineage>
        <taxon>Bacteria</taxon>
        <taxon>Pseudomonadati</taxon>
        <taxon>Spirochaetota</taxon>
        <taxon>Spirochaetia</taxon>
        <taxon>Leptospirales</taxon>
        <taxon>Leptospiraceae</taxon>
        <taxon>Leptospira</taxon>
    </lineage>
</organism>
<sequence length="219" mass="25090">MKKLLILVLLFSGEALLSTPIKPSSICNFPVGAYQGPWGFVPDYSSFLDWLFENKIGKKNSVRINANEYHTETKMIKFGDTKSKQTEICVEKCIRLNPNRGKNSPIDLSKRRILFWEDVNGAMIGFELVSPKGRLVLVSCNLSDAPVSINWIRFENGIRVWERAEGLFLADVRGNIFKNGKYDCVDECKFNPKESWLLHPELIPDDFADSNFHELFPRK</sequence>
<feature type="chain" id="PRO_5020533734" evidence="1">
    <location>
        <begin position="18"/>
        <end position="219"/>
    </location>
</feature>
<accession>A0A4R9J6A7</accession>
<comment type="caution">
    <text evidence="2">The sequence shown here is derived from an EMBL/GenBank/DDBJ whole genome shotgun (WGS) entry which is preliminary data.</text>
</comment>
<feature type="signal peptide" evidence="1">
    <location>
        <begin position="1"/>
        <end position="17"/>
    </location>
</feature>
<dbReference type="OrthoDB" id="9866040at2"/>
<dbReference type="RefSeq" id="WP_135614505.1">
    <property type="nucleotide sequence ID" value="NZ_RQFY01000004.1"/>
</dbReference>
<name>A0A4R9J6A7_9LEPT</name>
<evidence type="ECO:0000313" key="3">
    <source>
        <dbReference type="Proteomes" id="UP000297871"/>
    </source>
</evidence>
<keyword evidence="3" id="KW-1185">Reference proteome</keyword>
<evidence type="ECO:0000313" key="2">
    <source>
        <dbReference type="EMBL" id="TGL34256.1"/>
    </source>
</evidence>
<evidence type="ECO:0000256" key="1">
    <source>
        <dbReference type="SAM" id="SignalP"/>
    </source>
</evidence>
<dbReference type="Proteomes" id="UP000297871">
    <property type="component" value="Unassembled WGS sequence"/>
</dbReference>
<keyword evidence="1" id="KW-0732">Signal</keyword>
<protein>
    <submittedName>
        <fullName evidence="2">Uncharacterized protein</fullName>
    </submittedName>
</protein>
<dbReference type="EMBL" id="RQFY01000004">
    <property type="protein sequence ID" value="TGL34256.1"/>
    <property type="molecule type" value="Genomic_DNA"/>
</dbReference>
<dbReference type="AlphaFoldDB" id="A0A4R9J6A7"/>
<reference evidence="2" key="1">
    <citation type="journal article" date="2019" name="PLoS Negl. Trop. Dis.">
        <title>Revisiting the worldwide diversity of Leptospira species in the environment.</title>
        <authorList>
            <person name="Vincent A.T."/>
            <person name="Schiettekatte O."/>
            <person name="Bourhy P."/>
            <person name="Veyrier F.J."/>
            <person name="Picardeau M."/>
        </authorList>
    </citation>
    <scope>NUCLEOTIDE SEQUENCE [LARGE SCALE GENOMIC DNA]</scope>
    <source>
        <strain evidence="2">201800265</strain>
    </source>
</reference>
<gene>
    <name evidence="2" type="ORF">EHQ52_06960</name>
</gene>
<proteinExistence type="predicted"/>